<dbReference type="Gene3D" id="1.20.1560.10">
    <property type="entry name" value="ABC transporter type 1, transmembrane domain"/>
    <property type="match status" value="1"/>
</dbReference>
<dbReference type="InterPro" id="IPR003439">
    <property type="entry name" value="ABC_transporter-like_ATP-bd"/>
</dbReference>
<keyword evidence="6 8" id="KW-0472">Membrane</keyword>
<feature type="transmembrane region" description="Helical" evidence="8">
    <location>
        <begin position="128"/>
        <end position="148"/>
    </location>
</feature>
<evidence type="ECO:0000256" key="2">
    <source>
        <dbReference type="ARBA" id="ARBA00022692"/>
    </source>
</evidence>
<dbReference type="GO" id="GO:0140359">
    <property type="term" value="F:ABC-type transporter activity"/>
    <property type="evidence" value="ECO:0007669"/>
    <property type="project" value="InterPro"/>
</dbReference>
<feature type="domain" description="ABC transporter" evidence="9">
    <location>
        <begin position="326"/>
        <end position="567"/>
    </location>
</feature>
<comment type="caution">
    <text evidence="11">The sequence shown here is derived from an EMBL/GenBank/DDBJ whole genome shotgun (WGS) entry which is preliminary data.</text>
</comment>
<dbReference type="InterPro" id="IPR027417">
    <property type="entry name" value="P-loop_NTPase"/>
</dbReference>
<sequence length="614" mass="64643">MPKTDPYRVAMARLRPPLGAALSFSALVNLLMLTGSIYMLQVYDRVLTSGSVPTLLGLFAIVVVLYAFLCLYDVLRRRLLSRAALHLDGALGGAAFDQFLASGLPESAGKAQPLQDLKTLRGTIGSPALVALIDLPFVPLFLGVLFMLHPWLGWLTLAGAGVTGAIALINRLVTGPSIAESGDLEAEERAFTEGSRRAAETITAMGMTGVVDRVWLRMHSASLAAAQRGAEASETLAAMSRSVRMLLQSAILTLGAYLVLQGQISGGMIIAASILSGRALAPVDQVIGQWRSLDRALQAHRRLRRLFATLPAAPEPVALPDPTGEITVTGVTKFAPGSRGPDRPRLLEGIDVTLHPGDGLGVIGKSGSGKSTLARVLAGAWQADTGEVRIDGATLSQWDPARIGREIGYLSQSVEILPGTIRDTIARLQEDATDEAVIAAARLAGIHEMILQLPQGYATQIGGAAGMPLSGGQLQRLGLARALYGMPRLVILDEPNSNLDAEGEEALTRAIRALRAAGSVVIAIAHRPSALAALNKLLLLEAGRVAQIGDKDEVLAASGAVRPSVTRTRPVPLRLPLERRVGATAPAANQVANHPGGLVVTARSRQDRPAASRR</sequence>
<feature type="transmembrane region" description="Helical" evidence="8">
    <location>
        <begin position="250"/>
        <end position="275"/>
    </location>
</feature>
<dbReference type="GO" id="GO:0030256">
    <property type="term" value="C:type I protein secretion system complex"/>
    <property type="evidence" value="ECO:0007669"/>
    <property type="project" value="InterPro"/>
</dbReference>
<feature type="transmembrane region" description="Helical" evidence="8">
    <location>
        <begin position="21"/>
        <end position="43"/>
    </location>
</feature>
<dbReference type="EMBL" id="QJTE01000005">
    <property type="protein sequence ID" value="PYE82221.1"/>
    <property type="molecule type" value="Genomic_DNA"/>
</dbReference>
<feature type="transmembrane region" description="Helical" evidence="8">
    <location>
        <begin position="154"/>
        <end position="173"/>
    </location>
</feature>
<dbReference type="Gene3D" id="3.40.50.300">
    <property type="entry name" value="P-loop containing nucleotide triphosphate hydrolases"/>
    <property type="match status" value="1"/>
</dbReference>
<dbReference type="PANTHER" id="PTHR24221:SF248">
    <property type="entry name" value="ABC TRANSPORTER TRANSMEMBRANE REGION"/>
    <property type="match status" value="1"/>
</dbReference>
<reference evidence="11 12" key="1">
    <citation type="submission" date="2018-06" db="EMBL/GenBank/DDBJ databases">
        <title>Genomic Encyclopedia of Type Strains, Phase III (KMG-III): the genomes of soil and plant-associated and newly described type strains.</title>
        <authorList>
            <person name="Whitman W."/>
        </authorList>
    </citation>
    <scope>NUCLEOTIDE SEQUENCE [LARGE SCALE GENOMIC DNA]</scope>
    <source>
        <strain evidence="11 12">CECT 9025</strain>
    </source>
</reference>
<dbReference type="InterPro" id="IPR003593">
    <property type="entry name" value="AAA+_ATPase"/>
</dbReference>
<dbReference type="PROSITE" id="PS50929">
    <property type="entry name" value="ABC_TM1F"/>
    <property type="match status" value="1"/>
</dbReference>
<evidence type="ECO:0000256" key="1">
    <source>
        <dbReference type="ARBA" id="ARBA00004651"/>
    </source>
</evidence>
<evidence type="ECO:0000256" key="3">
    <source>
        <dbReference type="ARBA" id="ARBA00022741"/>
    </source>
</evidence>
<accession>A0A318T4M8</accession>
<dbReference type="InterPro" id="IPR039421">
    <property type="entry name" value="Type_1_exporter"/>
</dbReference>
<dbReference type="SUPFAM" id="SSF90123">
    <property type="entry name" value="ABC transporter transmembrane region"/>
    <property type="match status" value="1"/>
</dbReference>
<keyword evidence="12" id="KW-1185">Reference proteome</keyword>
<keyword evidence="5 8" id="KW-1133">Transmembrane helix</keyword>
<evidence type="ECO:0000256" key="4">
    <source>
        <dbReference type="ARBA" id="ARBA00022840"/>
    </source>
</evidence>
<feature type="compositionally biased region" description="Basic and acidic residues" evidence="7">
    <location>
        <begin position="604"/>
        <end position="614"/>
    </location>
</feature>
<dbReference type="RefSeq" id="WP_110815315.1">
    <property type="nucleotide sequence ID" value="NZ_QJTE01000005.1"/>
</dbReference>
<keyword evidence="3" id="KW-0547">Nucleotide-binding</keyword>
<evidence type="ECO:0000256" key="8">
    <source>
        <dbReference type="SAM" id="Phobius"/>
    </source>
</evidence>
<evidence type="ECO:0000313" key="11">
    <source>
        <dbReference type="EMBL" id="PYE82221.1"/>
    </source>
</evidence>
<dbReference type="InterPro" id="IPR017871">
    <property type="entry name" value="ABC_transporter-like_CS"/>
</dbReference>
<dbReference type="SMART" id="SM00382">
    <property type="entry name" value="AAA"/>
    <property type="match status" value="1"/>
</dbReference>
<dbReference type="GO" id="GO:0005524">
    <property type="term" value="F:ATP binding"/>
    <property type="evidence" value="ECO:0007669"/>
    <property type="project" value="UniProtKB-KW"/>
</dbReference>
<dbReference type="InterPro" id="IPR036640">
    <property type="entry name" value="ABC1_TM_sf"/>
</dbReference>
<dbReference type="GO" id="GO:0034040">
    <property type="term" value="F:ATPase-coupled lipid transmembrane transporter activity"/>
    <property type="evidence" value="ECO:0007669"/>
    <property type="project" value="TreeGrafter"/>
</dbReference>
<dbReference type="NCBIfam" id="TIGR01842">
    <property type="entry name" value="type_I_sec_PrtD"/>
    <property type="match status" value="1"/>
</dbReference>
<dbReference type="PROSITE" id="PS50893">
    <property type="entry name" value="ABC_TRANSPORTER_2"/>
    <property type="match status" value="1"/>
</dbReference>
<keyword evidence="2 8" id="KW-0812">Transmembrane</keyword>
<dbReference type="GO" id="GO:0016887">
    <property type="term" value="F:ATP hydrolysis activity"/>
    <property type="evidence" value="ECO:0007669"/>
    <property type="project" value="InterPro"/>
</dbReference>
<comment type="subcellular location">
    <subcellularLocation>
        <location evidence="1">Cell membrane</location>
        <topology evidence="1">Multi-pass membrane protein</topology>
    </subcellularLocation>
</comment>
<dbReference type="InterPro" id="IPR011527">
    <property type="entry name" value="ABC1_TM_dom"/>
</dbReference>
<dbReference type="AlphaFoldDB" id="A0A318T4M8"/>
<evidence type="ECO:0000256" key="7">
    <source>
        <dbReference type="SAM" id="MobiDB-lite"/>
    </source>
</evidence>
<feature type="domain" description="ABC transmembrane type-1" evidence="10">
    <location>
        <begin position="20"/>
        <end position="295"/>
    </location>
</feature>
<evidence type="ECO:0000256" key="6">
    <source>
        <dbReference type="ARBA" id="ARBA00023136"/>
    </source>
</evidence>
<protein>
    <submittedName>
        <fullName evidence="11">ATP-binding cassette subfamily C protein</fullName>
    </submittedName>
</protein>
<dbReference type="OrthoDB" id="9808328at2"/>
<gene>
    <name evidence="11" type="ORF">DFP88_10561</name>
</gene>
<dbReference type="PANTHER" id="PTHR24221">
    <property type="entry name" value="ATP-BINDING CASSETTE SUB-FAMILY B"/>
    <property type="match status" value="1"/>
</dbReference>
<evidence type="ECO:0000259" key="9">
    <source>
        <dbReference type="PROSITE" id="PS50893"/>
    </source>
</evidence>
<evidence type="ECO:0000313" key="12">
    <source>
        <dbReference type="Proteomes" id="UP000248311"/>
    </source>
</evidence>
<dbReference type="Pfam" id="PF00005">
    <property type="entry name" value="ABC_tran"/>
    <property type="match status" value="1"/>
</dbReference>
<feature type="region of interest" description="Disordered" evidence="7">
    <location>
        <begin position="595"/>
        <end position="614"/>
    </location>
</feature>
<feature type="transmembrane region" description="Helical" evidence="8">
    <location>
        <begin position="55"/>
        <end position="75"/>
    </location>
</feature>
<dbReference type="SUPFAM" id="SSF52540">
    <property type="entry name" value="P-loop containing nucleoside triphosphate hydrolases"/>
    <property type="match status" value="1"/>
</dbReference>
<dbReference type="Proteomes" id="UP000248311">
    <property type="component" value="Unassembled WGS sequence"/>
</dbReference>
<dbReference type="GO" id="GO:0030253">
    <property type="term" value="P:protein secretion by the type I secretion system"/>
    <property type="evidence" value="ECO:0007669"/>
    <property type="project" value="InterPro"/>
</dbReference>
<keyword evidence="4 11" id="KW-0067">ATP-binding</keyword>
<dbReference type="PROSITE" id="PS00211">
    <property type="entry name" value="ABC_TRANSPORTER_1"/>
    <property type="match status" value="1"/>
</dbReference>
<dbReference type="GO" id="GO:0005886">
    <property type="term" value="C:plasma membrane"/>
    <property type="evidence" value="ECO:0007669"/>
    <property type="project" value="UniProtKB-SubCell"/>
</dbReference>
<dbReference type="InterPro" id="IPR010128">
    <property type="entry name" value="ATPase_T1SS_PrtD-like"/>
</dbReference>
<proteinExistence type="predicted"/>
<organism evidence="11 12">
    <name type="scientific">Pseudoroseicyclus aestuarii</name>
    <dbReference type="NCBI Taxonomy" id="1795041"/>
    <lineage>
        <taxon>Bacteria</taxon>
        <taxon>Pseudomonadati</taxon>
        <taxon>Pseudomonadota</taxon>
        <taxon>Alphaproteobacteria</taxon>
        <taxon>Rhodobacterales</taxon>
        <taxon>Paracoccaceae</taxon>
        <taxon>Pseudoroseicyclus</taxon>
    </lineage>
</organism>
<name>A0A318T4M8_9RHOB</name>
<evidence type="ECO:0000259" key="10">
    <source>
        <dbReference type="PROSITE" id="PS50929"/>
    </source>
</evidence>
<evidence type="ECO:0000256" key="5">
    <source>
        <dbReference type="ARBA" id="ARBA00022989"/>
    </source>
</evidence>